<dbReference type="Gene3D" id="1.20.890.10">
    <property type="entry name" value="cAMP-dependent protein kinase regulatory subunit, dimerization-anchoring domain"/>
    <property type="match status" value="1"/>
</dbReference>
<dbReference type="AlphaFoldDB" id="A0A836CDF1"/>
<dbReference type="Proteomes" id="UP000664859">
    <property type="component" value="Unassembled WGS sequence"/>
</dbReference>
<reference evidence="1" key="1">
    <citation type="submission" date="2021-02" db="EMBL/GenBank/DDBJ databases">
        <title>First Annotated Genome of the Yellow-green Alga Tribonema minus.</title>
        <authorList>
            <person name="Mahan K.M."/>
        </authorList>
    </citation>
    <scope>NUCLEOTIDE SEQUENCE</scope>
    <source>
        <strain evidence="1">UTEX B ZZ1240</strain>
    </source>
</reference>
<evidence type="ECO:0000313" key="2">
    <source>
        <dbReference type="Proteomes" id="UP000664859"/>
    </source>
</evidence>
<dbReference type="CDD" id="cd22970">
    <property type="entry name" value="DD_NDKH5-like"/>
    <property type="match status" value="1"/>
</dbReference>
<proteinExistence type="predicted"/>
<dbReference type="Pfam" id="PF05186">
    <property type="entry name" value="Dpy-30"/>
    <property type="match status" value="1"/>
</dbReference>
<feature type="non-terminal residue" evidence="1">
    <location>
        <position position="1"/>
    </location>
</feature>
<dbReference type="OrthoDB" id="2162449at2759"/>
<dbReference type="InterPro" id="IPR007858">
    <property type="entry name" value="Dpy-30_motif"/>
</dbReference>
<name>A0A836CDF1_9STRA</name>
<protein>
    <submittedName>
        <fullName evidence="1">Uncharacterized protein</fullName>
    </submittedName>
</protein>
<comment type="caution">
    <text evidence="1">The sequence shown here is derived from an EMBL/GenBank/DDBJ whole genome shotgun (WGS) entry which is preliminary data.</text>
</comment>
<dbReference type="EMBL" id="JAFCMP010000312">
    <property type="protein sequence ID" value="KAG5181584.1"/>
    <property type="molecule type" value="Genomic_DNA"/>
</dbReference>
<sequence>LQDGDMYTIGIFDMEPAGVVIRALNNATAKYYALGPTESELAAAKLGRNESDLARLAESVDLLEVGGTTFIYSSLPGICKPKIIPTGETAKDFMNGLTLRDGSLVQLLTTGLSELCKVKPQGPGGIDAVRWLGEWLLANNPNQPAVEEPED</sequence>
<evidence type="ECO:0000313" key="1">
    <source>
        <dbReference type="EMBL" id="KAG5181584.1"/>
    </source>
</evidence>
<gene>
    <name evidence="1" type="ORF">JKP88DRAFT_165504</name>
</gene>
<keyword evidence="2" id="KW-1185">Reference proteome</keyword>
<accession>A0A836CDF1</accession>
<organism evidence="1 2">
    <name type="scientific">Tribonema minus</name>
    <dbReference type="NCBI Taxonomy" id="303371"/>
    <lineage>
        <taxon>Eukaryota</taxon>
        <taxon>Sar</taxon>
        <taxon>Stramenopiles</taxon>
        <taxon>Ochrophyta</taxon>
        <taxon>PX clade</taxon>
        <taxon>Xanthophyceae</taxon>
        <taxon>Tribonematales</taxon>
        <taxon>Tribonemataceae</taxon>
        <taxon>Tribonema</taxon>
    </lineage>
</organism>